<sequence length="347" mass="38073">MKRGPFQTILVSPGFDPRTAHISNMLIEGLLTSSLFLGACLGSATNKPDSGLPSSRGIPHGVYLSDERLLSPELSFLAPVRLKVTRLMTKTYASLSFGYGLLDDGFASLHLDGFHLIKPCGLFYLQQVTTHDVGECYWFSWDITKRVMPAVYGWLNKVWHADRQSMVLCSTASSDASSGRKPDLILYLDAHQPSSYKPFDKLNLPVPLIHSDHLSVSAGESSVSLNPSSYQAQPRPSKGVAGGTTSMDGIYVGWAPGSVEVHLFIQTPMNGGLPHARLDTYGETKILAQIKGKIVQDHFTPGCFRLQTTSDEPESSLRFCLRGQPGRLDVRGEKTTYQLFRLPGDLI</sequence>
<dbReference type="OrthoDB" id="10405713at2759"/>
<evidence type="ECO:0000313" key="3">
    <source>
        <dbReference type="Proteomes" id="UP000570595"/>
    </source>
</evidence>
<reference evidence="3 4" key="1">
    <citation type="submission" date="2020-04" db="EMBL/GenBank/DDBJ databases">
        <title>Perkinsus olseni comparative genomics.</title>
        <authorList>
            <person name="Bogema D.R."/>
        </authorList>
    </citation>
    <scope>NUCLEOTIDE SEQUENCE [LARGE SCALE GENOMIC DNA]</scope>
    <source>
        <strain evidence="1">ATCC PRA-179</strain>
        <strain evidence="2">ATCC PRA-31</strain>
    </source>
</reference>
<gene>
    <name evidence="2" type="ORF">FOL46_005089</name>
    <name evidence="1" type="ORF">FOZ61_007732</name>
</gene>
<comment type="caution">
    <text evidence="1">The sequence shown here is derived from an EMBL/GenBank/DDBJ whole genome shotgun (WGS) entry which is preliminary data.</text>
</comment>
<accession>A0A7J6L7J3</accession>
<dbReference type="AlphaFoldDB" id="A0A7J6L7J3"/>
<evidence type="ECO:0000313" key="2">
    <source>
        <dbReference type="EMBL" id="KAF4662866.1"/>
    </source>
</evidence>
<evidence type="ECO:0000313" key="4">
    <source>
        <dbReference type="Proteomes" id="UP000572268"/>
    </source>
</evidence>
<proteinExistence type="predicted"/>
<dbReference type="EMBL" id="JABAHT010000481">
    <property type="protein sequence ID" value="KAF4655175.1"/>
    <property type="molecule type" value="Genomic_DNA"/>
</dbReference>
<dbReference type="EMBL" id="JABANN010000306">
    <property type="protein sequence ID" value="KAF4662866.1"/>
    <property type="molecule type" value="Genomic_DNA"/>
</dbReference>
<evidence type="ECO:0000313" key="1">
    <source>
        <dbReference type="EMBL" id="KAF4655175.1"/>
    </source>
</evidence>
<name>A0A7J6L7J3_PEROL</name>
<dbReference type="Proteomes" id="UP000572268">
    <property type="component" value="Unassembled WGS sequence"/>
</dbReference>
<protein>
    <submittedName>
        <fullName evidence="1">Uncharacterized protein</fullName>
    </submittedName>
</protein>
<organism evidence="1 3">
    <name type="scientific">Perkinsus olseni</name>
    <name type="common">Perkinsus atlanticus</name>
    <dbReference type="NCBI Taxonomy" id="32597"/>
    <lineage>
        <taxon>Eukaryota</taxon>
        <taxon>Sar</taxon>
        <taxon>Alveolata</taxon>
        <taxon>Perkinsozoa</taxon>
        <taxon>Perkinsea</taxon>
        <taxon>Perkinsida</taxon>
        <taxon>Perkinsidae</taxon>
        <taxon>Perkinsus</taxon>
    </lineage>
</organism>
<dbReference type="Proteomes" id="UP000570595">
    <property type="component" value="Unassembled WGS sequence"/>
</dbReference>